<dbReference type="AlphaFoldDB" id="A0A0C3JJK8"/>
<dbReference type="Proteomes" id="UP000054217">
    <property type="component" value="Unassembled WGS sequence"/>
</dbReference>
<accession>A0A0C3JJK8</accession>
<reference evidence="1 2" key="1">
    <citation type="submission" date="2014-04" db="EMBL/GenBank/DDBJ databases">
        <authorList>
            <consortium name="DOE Joint Genome Institute"/>
            <person name="Kuo A."/>
            <person name="Kohler A."/>
            <person name="Costa M.D."/>
            <person name="Nagy L.G."/>
            <person name="Floudas D."/>
            <person name="Copeland A."/>
            <person name="Barry K.W."/>
            <person name="Cichocki N."/>
            <person name="Veneault-Fourrey C."/>
            <person name="LaButti K."/>
            <person name="Lindquist E.A."/>
            <person name="Lipzen A."/>
            <person name="Lundell T."/>
            <person name="Morin E."/>
            <person name="Murat C."/>
            <person name="Sun H."/>
            <person name="Tunlid A."/>
            <person name="Henrissat B."/>
            <person name="Grigoriev I.V."/>
            <person name="Hibbett D.S."/>
            <person name="Martin F."/>
            <person name="Nordberg H.P."/>
            <person name="Cantor M.N."/>
            <person name="Hua S.X."/>
        </authorList>
    </citation>
    <scope>NUCLEOTIDE SEQUENCE [LARGE SCALE GENOMIC DNA]</scope>
    <source>
        <strain evidence="1 2">Marx 270</strain>
    </source>
</reference>
<proteinExistence type="predicted"/>
<dbReference type="HOGENOM" id="CLU_2905083_0_0_1"/>
<sequence>MCRFCGSDSCVSHGFGLIRDVGSMLVFGVTSDHRLLSLGSWVQMYCRHHNEVGRTWFQFLVS</sequence>
<protein>
    <submittedName>
        <fullName evidence="1">Uncharacterized protein</fullName>
    </submittedName>
</protein>
<keyword evidence="2" id="KW-1185">Reference proteome</keyword>
<name>A0A0C3JJK8_PISTI</name>
<evidence type="ECO:0000313" key="1">
    <source>
        <dbReference type="EMBL" id="KIO09293.1"/>
    </source>
</evidence>
<dbReference type="InParanoid" id="A0A0C3JJK8"/>
<dbReference type="EMBL" id="KN831955">
    <property type="protein sequence ID" value="KIO09293.1"/>
    <property type="molecule type" value="Genomic_DNA"/>
</dbReference>
<reference evidence="2" key="2">
    <citation type="submission" date="2015-01" db="EMBL/GenBank/DDBJ databases">
        <title>Evolutionary Origins and Diversification of the Mycorrhizal Mutualists.</title>
        <authorList>
            <consortium name="DOE Joint Genome Institute"/>
            <consortium name="Mycorrhizal Genomics Consortium"/>
            <person name="Kohler A."/>
            <person name="Kuo A."/>
            <person name="Nagy L.G."/>
            <person name="Floudas D."/>
            <person name="Copeland A."/>
            <person name="Barry K.W."/>
            <person name="Cichocki N."/>
            <person name="Veneault-Fourrey C."/>
            <person name="LaButti K."/>
            <person name="Lindquist E.A."/>
            <person name="Lipzen A."/>
            <person name="Lundell T."/>
            <person name="Morin E."/>
            <person name="Murat C."/>
            <person name="Riley R."/>
            <person name="Ohm R."/>
            <person name="Sun H."/>
            <person name="Tunlid A."/>
            <person name="Henrissat B."/>
            <person name="Grigoriev I.V."/>
            <person name="Hibbett D.S."/>
            <person name="Martin F."/>
        </authorList>
    </citation>
    <scope>NUCLEOTIDE SEQUENCE [LARGE SCALE GENOMIC DNA]</scope>
    <source>
        <strain evidence="2">Marx 270</strain>
    </source>
</reference>
<gene>
    <name evidence="1" type="ORF">M404DRAFT_309781</name>
</gene>
<evidence type="ECO:0000313" key="2">
    <source>
        <dbReference type="Proteomes" id="UP000054217"/>
    </source>
</evidence>
<organism evidence="1 2">
    <name type="scientific">Pisolithus tinctorius Marx 270</name>
    <dbReference type="NCBI Taxonomy" id="870435"/>
    <lineage>
        <taxon>Eukaryota</taxon>
        <taxon>Fungi</taxon>
        <taxon>Dikarya</taxon>
        <taxon>Basidiomycota</taxon>
        <taxon>Agaricomycotina</taxon>
        <taxon>Agaricomycetes</taxon>
        <taxon>Agaricomycetidae</taxon>
        <taxon>Boletales</taxon>
        <taxon>Sclerodermatineae</taxon>
        <taxon>Pisolithaceae</taxon>
        <taxon>Pisolithus</taxon>
    </lineage>
</organism>